<organism evidence="3 4">
    <name type="scientific">Pelobates cultripes</name>
    <name type="common">Western spadefoot toad</name>
    <dbReference type="NCBI Taxonomy" id="61616"/>
    <lineage>
        <taxon>Eukaryota</taxon>
        <taxon>Metazoa</taxon>
        <taxon>Chordata</taxon>
        <taxon>Craniata</taxon>
        <taxon>Vertebrata</taxon>
        <taxon>Euteleostomi</taxon>
        <taxon>Amphibia</taxon>
        <taxon>Batrachia</taxon>
        <taxon>Anura</taxon>
        <taxon>Pelobatoidea</taxon>
        <taxon>Pelobatidae</taxon>
        <taxon>Pelobates</taxon>
    </lineage>
</organism>
<sequence length="209" mass="23834">MPFLFAQKGRKTHGKSRAYLAPSPTEVSRLSWQLLQDLGYQTPPTNKQWLPLEEEMGYKTPKQPAGAPKDTRDIGTLLQRPTSHKMVAEPDMETGSNCSAMSPEDQEEHQQSQSQHTPQGEGDDMAPATKRDIRQFLQEVKQMYEADLNKARTEIQAVTTRVQAMEDNIIDLRQEVNDMGHTLRQLQSANTAVQRKLDTIENRSRQKKF</sequence>
<dbReference type="AlphaFoldDB" id="A0AAD1RA54"/>
<dbReference type="EMBL" id="OW240913">
    <property type="protein sequence ID" value="CAH2245664.1"/>
    <property type="molecule type" value="Genomic_DNA"/>
</dbReference>
<feature type="region of interest" description="Disordered" evidence="2">
    <location>
        <begin position="54"/>
        <end position="126"/>
    </location>
</feature>
<evidence type="ECO:0000256" key="2">
    <source>
        <dbReference type="SAM" id="MobiDB-lite"/>
    </source>
</evidence>
<keyword evidence="4" id="KW-1185">Reference proteome</keyword>
<dbReference type="Proteomes" id="UP001295444">
    <property type="component" value="Chromosome 02"/>
</dbReference>
<dbReference type="Gene3D" id="1.20.5.340">
    <property type="match status" value="1"/>
</dbReference>
<name>A0AAD1RA54_PELCU</name>
<reference evidence="3" key="1">
    <citation type="submission" date="2022-03" db="EMBL/GenBank/DDBJ databases">
        <authorList>
            <person name="Alioto T."/>
            <person name="Alioto T."/>
            <person name="Gomez Garrido J."/>
        </authorList>
    </citation>
    <scope>NUCLEOTIDE SEQUENCE</scope>
</reference>
<evidence type="ECO:0000256" key="1">
    <source>
        <dbReference type="SAM" id="Coils"/>
    </source>
</evidence>
<evidence type="ECO:0000313" key="3">
    <source>
        <dbReference type="EMBL" id="CAH2245664.1"/>
    </source>
</evidence>
<gene>
    <name evidence="3" type="ORF">PECUL_23A023331</name>
</gene>
<accession>A0AAD1RA54</accession>
<feature type="coiled-coil region" evidence="1">
    <location>
        <begin position="134"/>
        <end position="203"/>
    </location>
</feature>
<keyword evidence="1" id="KW-0175">Coiled coil</keyword>
<protein>
    <submittedName>
        <fullName evidence="3">Uncharacterized protein</fullName>
    </submittedName>
</protein>
<proteinExistence type="predicted"/>
<evidence type="ECO:0000313" key="4">
    <source>
        <dbReference type="Proteomes" id="UP001295444"/>
    </source>
</evidence>